<evidence type="ECO:0000256" key="1">
    <source>
        <dbReference type="SAM" id="Phobius"/>
    </source>
</evidence>
<feature type="transmembrane region" description="Helical" evidence="1">
    <location>
        <begin position="48"/>
        <end position="65"/>
    </location>
</feature>
<feature type="transmembrane region" description="Helical" evidence="1">
    <location>
        <begin position="12"/>
        <end position="36"/>
    </location>
</feature>
<accession>A0ABS9ECR2</accession>
<protein>
    <submittedName>
        <fullName evidence="2">AtpZ/AtpI family protein</fullName>
    </submittedName>
</protein>
<reference evidence="2" key="1">
    <citation type="submission" date="2022-01" db="EMBL/GenBank/DDBJ databases">
        <title>Gillisia lutea sp. nov., isolated from marine plastic residues from the Malvarosa beach (Valencia, Spain).</title>
        <authorList>
            <person name="Vidal-Verdu A."/>
            <person name="Molina-Menor E."/>
            <person name="Satari L."/>
            <person name="Pascual J."/>
            <person name="Pereto J."/>
            <person name="Porcar M."/>
        </authorList>
    </citation>
    <scope>NUCLEOTIDE SEQUENCE</scope>
    <source>
        <strain evidence="2">M10.2A</strain>
    </source>
</reference>
<evidence type="ECO:0000313" key="3">
    <source>
        <dbReference type="Proteomes" id="UP001179363"/>
    </source>
</evidence>
<proteinExistence type="predicted"/>
<keyword evidence="1" id="KW-0812">Transmembrane</keyword>
<sequence>MNKKKQSVPHNKYLEFVNIAIQMGIVIGAGVFAGIWLDKKFPNNFSGFTIGLSLLGVFVALYQVIRRVSRMSKDDN</sequence>
<dbReference type="EMBL" id="JAKGTH010000006">
    <property type="protein sequence ID" value="MCF4100669.1"/>
    <property type="molecule type" value="Genomic_DNA"/>
</dbReference>
<name>A0ABS9ECR2_9FLAO</name>
<evidence type="ECO:0000313" key="2">
    <source>
        <dbReference type="EMBL" id="MCF4100669.1"/>
    </source>
</evidence>
<dbReference type="RefSeq" id="WP_236132808.1">
    <property type="nucleotide sequence ID" value="NZ_JAKGTH010000006.1"/>
</dbReference>
<keyword evidence="1" id="KW-1133">Transmembrane helix</keyword>
<dbReference type="InterPro" id="IPR032820">
    <property type="entry name" value="ATPase_put"/>
</dbReference>
<dbReference type="Proteomes" id="UP001179363">
    <property type="component" value="Unassembled WGS sequence"/>
</dbReference>
<gene>
    <name evidence="2" type="ORF">L1I30_03220</name>
</gene>
<keyword evidence="3" id="KW-1185">Reference proteome</keyword>
<comment type="caution">
    <text evidence="2">The sequence shown here is derived from an EMBL/GenBank/DDBJ whole genome shotgun (WGS) entry which is preliminary data.</text>
</comment>
<dbReference type="Pfam" id="PF09527">
    <property type="entry name" value="ATPase_gene1"/>
    <property type="match status" value="1"/>
</dbReference>
<organism evidence="2 3">
    <name type="scientific">Gillisia lutea</name>
    <dbReference type="NCBI Taxonomy" id="2909668"/>
    <lineage>
        <taxon>Bacteria</taxon>
        <taxon>Pseudomonadati</taxon>
        <taxon>Bacteroidota</taxon>
        <taxon>Flavobacteriia</taxon>
        <taxon>Flavobacteriales</taxon>
        <taxon>Flavobacteriaceae</taxon>
        <taxon>Gillisia</taxon>
    </lineage>
</organism>
<keyword evidence="1" id="KW-0472">Membrane</keyword>